<dbReference type="Proteomes" id="UP001151760">
    <property type="component" value="Unassembled WGS sequence"/>
</dbReference>
<name>A0ABQ5ASB5_9ASTR</name>
<sequence length="74" mass="8421">MLERFENLQNDYDALAETHDECSALKEEHNGCKQRVKTLEDERNSLSVVNRDQASRIQELEAEVARTESALAAT</sequence>
<evidence type="ECO:0000313" key="3">
    <source>
        <dbReference type="Proteomes" id="UP001151760"/>
    </source>
</evidence>
<organism evidence="2 3">
    <name type="scientific">Tanacetum coccineum</name>
    <dbReference type="NCBI Taxonomy" id="301880"/>
    <lineage>
        <taxon>Eukaryota</taxon>
        <taxon>Viridiplantae</taxon>
        <taxon>Streptophyta</taxon>
        <taxon>Embryophyta</taxon>
        <taxon>Tracheophyta</taxon>
        <taxon>Spermatophyta</taxon>
        <taxon>Magnoliopsida</taxon>
        <taxon>eudicotyledons</taxon>
        <taxon>Gunneridae</taxon>
        <taxon>Pentapetalae</taxon>
        <taxon>asterids</taxon>
        <taxon>campanulids</taxon>
        <taxon>Asterales</taxon>
        <taxon>Asteraceae</taxon>
        <taxon>Asteroideae</taxon>
        <taxon>Anthemideae</taxon>
        <taxon>Anthemidinae</taxon>
        <taxon>Tanacetum</taxon>
    </lineage>
</organism>
<gene>
    <name evidence="2" type="ORF">Tco_0839802</name>
</gene>
<evidence type="ECO:0000313" key="2">
    <source>
        <dbReference type="EMBL" id="GJT05340.1"/>
    </source>
</evidence>
<keyword evidence="1" id="KW-0175">Coiled coil</keyword>
<reference evidence="2" key="2">
    <citation type="submission" date="2022-01" db="EMBL/GenBank/DDBJ databases">
        <authorList>
            <person name="Yamashiro T."/>
            <person name="Shiraishi A."/>
            <person name="Satake H."/>
            <person name="Nakayama K."/>
        </authorList>
    </citation>
    <scope>NUCLEOTIDE SEQUENCE</scope>
</reference>
<protein>
    <submittedName>
        <fullName evidence="2">Uncharacterized protein</fullName>
    </submittedName>
</protein>
<dbReference type="EMBL" id="BQNB010012579">
    <property type="protein sequence ID" value="GJT05340.1"/>
    <property type="molecule type" value="Genomic_DNA"/>
</dbReference>
<comment type="caution">
    <text evidence="2">The sequence shown here is derived from an EMBL/GenBank/DDBJ whole genome shotgun (WGS) entry which is preliminary data.</text>
</comment>
<proteinExistence type="predicted"/>
<feature type="coiled-coil region" evidence="1">
    <location>
        <begin position="22"/>
        <end position="70"/>
    </location>
</feature>
<keyword evidence="3" id="KW-1185">Reference proteome</keyword>
<reference evidence="2" key="1">
    <citation type="journal article" date="2022" name="Int. J. Mol. Sci.">
        <title>Draft Genome of Tanacetum Coccineum: Genomic Comparison of Closely Related Tanacetum-Family Plants.</title>
        <authorList>
            <person name="Yamashiro T."/>
            <person name="Shiraishi A."/>
            <person name="Nakayama K."/>
            <person name="Satake H."/>
        </authorList>
    </citation>
    <scope>NUCLEOTIDE SEQUENCE</scope>
</reference>
<evidence type="ECO:0000256" key="1">
    <source>
        <dbReference type="SAM" id="Coils"/>
    </source>
</evidence>
<accession>A0ABQ5ASB5</accession>